<dbReference type="InterPro" id="IPR000014">
    <property type="entry name" value="PAS"/>
</dbReference>
<dbReference type="InterPro" id="IPR017896">
    <property type="entry name" value="4Fe4S_Fe-S-bd"/>
</dbReference>
<dbReference type="CDD" id="cd00130">
    <property type="entry name" value="PAS"/>
    <property type="match status" value="1"/>
</dbReference>
<accession>A0ABX8R7P6</accession>
<feature type="domain" description="4Fe-4S" evidence="7">
    <location>
        <begin position="357"/>
        <end position="418"/>
    </location>
</feature>
<dbReference type="InterPro" id="IPR007202">
    <property type="entry name" value="4Fe-4S_dom"/>
</dbReference>
<dbReference type="Pfam" id="PF02906">
    <property type="entry name" value="Fe_hyd_lg_C"/>
    <property type="match status" value="1"/>
</dbReference>
<gene>
    <name evidence="8" type="ORF">KVH43_06620</name>
</gene>
<proteinExistence type="predicted"/>
<dbReference type="NCBIfam" id="TIGR00229">
    <property type="entry name" value="sensory_box"/>
    <property type="match status" value="1"/>
</dbReference>
<dbReference type="PROSITE" id="PS51379">
    <property type="entry name" value="4FE4S_FER_2"/>
    <property type="match status" value="2"/>
</dbReference>
<feature type="domain" description="4Fe-4S ferredoxin-type" evidence="6">
    <location>
        <begin position="2"/>
        <end position="30"/>
    </location>
</feature>
<dbReference type="EMBL" id="CP078093">
    <property type="protein sequence ID" value="QXM05078.1"/>
    <property type="molecule type" value="Genomic_DNA"/>
</dbReference>
<dbReference type="InterPro" id="IPR017900">
    <property type="entry name" value="4Fe4S_Fe_S_CS"/>
</dbReference>
<feature type="domain" description="4Fe-4S ferredoxin-type" evidence="6">
    <location>
        <begin position="31"/>
        <end position="60"/>
    </location>
</feature>
<keyword evidence="3" id="KW-0408">Iron</keyword>
<evidence type="ECO:0000313" key="8">
    <source>
        <dbReference type="EMBL" id="QXM05078.1"/>
    </source>
</evidence>
<dbReference type="PROSITE" id="PS00198">
    <property type="entry name" value="4FE4S_FER_1"/>
    <property type="match status" value="1"/>
</dbReference>
<name>A0ABX8R7P6_9CLOT</name>
<keyword evidence="2" id="KW-0479">Metal-binding</keyword>
<evidence type="ECO:0000259" key="7">
    <source>
        <dbReference type="PROSITE" id="PS51656"/>
    </source>
</evidence>
<evidence type="ECO:0000256" key="4">
    <source>
        <dbReference type="ARBA" id="ARBA00023014"/>
    </source>
</evidence>
<dbReference type="Proteomes" id="UP000886818">
    <property type="component" value="Chromosome"/>
</dbReference>
<feature type="domain" description="PAS" evidence="5">
    <location>
        <begin position="409"/>
        <end position="454"/>
    </location>
</feature>
<reference evidence="8" key="1">
    <citation type="submission" date="2021-07" db="EMBL/GenBank/DDBJ databases">
        <title>Complete genome sequence of Crassaminicella sp. 143-21, isolated from a deep-sea hydrothermal vent.</title>
        <authorList>
            <person name="Li X."/>
        </authorList>
    </citation>
    <scope>NUCLEOTIDE SEQUENCE</scope>
    <source>
        <strain evidence="8">143-21</strain>
    </source>
</reference>
<keyword evidence="4" id="KW-0411">Iron-sulfur</keyword>
<dbReference type="Pfam" id="PF04060">
    <property type="entry name" value="FeS"/>
    <property type="match status" value="1"/>
</dbReference>
<evidence type="ECO:0000313" key="9">
    <source>
        <dbReference type="Proteomes" id="UP000886818"/>
    </source>
</evidence>
<sequence>MGILNFSQANCKNCYKCLRACPVKAIKIKNEQAEIVEELCIGCGQCLIICPQNARQIKSDLQEIKDAIKSNRRMIASIAPSFAGAFSMKDARQIVTALKLLGFHIVEETAIGAEAVAILYKEYVALGKYENLITTCCPSGNYLVEKYFPSLIKYLIPVVSPMIAHGKILKNEYGMDSYVVFIGPCTGKKIESINFQHKGIIDAVITFEELKKWLEEENIILKELAPKNFDKESSREGCGFPIDGGVLKSFINDDKGKYEIIKVDGIDQCMKIFQSIKQGNIKNACIEVSTCRGSCVGGPGMLKHENDFYKIQKKIKEYVKSKEASFMDKRYEDIENINFTKKFFDRNLSKKKASEEEIRSILRKIGKYEPEDELNCGGCGYNTCREKAQAVYEGMAELNMCLPFMRSKAERLTNVIFENTPNIIILVDENMHVKEFNPTAEKIFNIRAEEIKDKPISVIIDDHIFQKVKETKKDFIGHKVAYPQYGVVLLQSILYLEKQNILLAIMTNTTLEEKHKKELIRVKEKTIDAAQRVIEKQMRVAQEIASLLGETTAETKMILTKLKQIALDENGDAK</sequence>
<keyword evidence="9" id="KW-1185">Reference proteome</keyword>
<dbReference type="PANTHER" id="PTHR11615">
    <property type="entry name" value="NITRATE, FORMATE, IRON DEHYDROGENASE"/>
    <property type="match status" value="1"/>
</dbReference>
<dbReference type="RefSeq" id="WP_218281778.1">
    <property type="nucleotide sequence ID" value="NZ_CP078093.1"/>
</dbReference>
<evidence type="ECO:0000259" key="6">
    <source>
        <dbReference type="PROSITE" id="PS51379"/>
    </source>
</evidence>
<evidence type="ECO:0000259" key="5">
    <source>
        <dbReference type="PROSITE" id="PS50112"/>
    </source>
</evidence>
<protein>
    <submittedName>
        <fullName evidence="8">4Fe-4S binding protein</fullName>
    </submittedName>
</protein>
<keyword evidence="1" id="KW-0004">4Fe-4S</keyword>
<evidence type="ECO:0000256" key="1">
    <source>
        <dbReference type="ARBA" id="ARBA00022485"/>
    </source>
</evidence>
<dbReference type="InterPro" id="IPR050340">
    <property type="entry name" value="Cytosolic_Fe-S_CAF"/>
</dbReference>
<dbReference type="SMART" id="SM00091">
    <property type="entry name" value="PAS"/>
    <property type="match status" value="1"/>
</dbReference>
<dbReference type="Pfam" id="PF13237">
    <property type="entry name" value="Fer4_10"/>
    <property type="match status" value="1"/>
</dbReference>
<organism evidence="8 9">
    <name type="scientific">Crassaminicella indica</name>
    <dbReference type="NCBI Taxonomy" id="2855394"/>
    <lineage>
        <taxon>Bacteria</taxon>
        <taxon>Bacillati</taxon>
        <taxon>Bacillota</taxon>
        <taxon>Clostridia</taxon>
        <taxon>Eubacteriales</taxon>
        <taxon>Clostridiaceae</taxon>
        <taxon>Crassaminicella</taxon>
    </lineage>
</organism>
<dbReference type="InterPro" id="IPR004108">
    <property type="entry name" value="Fe_hydrogenase_lsu_C"/>
</dbReference>
<dbReference type="PROSITE" id="PS50112">
    <property type="entry name" value="PAS"/>
    <property type="match status" value="1"/>
</dbReference>
<evidence type="ECO:0000256" key="2">
    <source>
        <dbReference type="ARBA" id="ARBA00022723"/>
    </source>
</evidence>
<dbReference type="Pfam" id="PF13596">
    <property type="entry name" value="PAS_10"/>
    <property type="match status" value="1"/>
</dbReference>
<evidence type="ECO:0000256" key="3">
    <source>
        <dbReference type="ARBA" id="ARBA00023004"/>
    </source>
</evidence>
<dbReference type="PROSITE" id="PS51656">
    <property type="entry name" value="4FE4S"/>
    <property type="match status" value="1"/>
</dbReference>